<dbReference type="EMBL" id="CAXAMM010010669">
    <property type="protein sequence ID" value="CAK9023942.1"/>
    <property type="molecule type" value="Genomic_DNA"/>
</dbReference>
<comment type="caution">
    <text evidence="1">The sequence shown here is derived from an EMBL/GenBank/DDBJ whole genome shotgun (WGS) entry which is preliminary data.</text>
</comment>
<dbReference type="InterPro" id="IPR036770">
    <property type="entry name" value="Ankyrin_rpt-contain_sf"/>
</dbReference>
<evidence type="ECO:0000313" key="1">
    <source>
        <dbReference type="EMBL" id="CAK9023942.1"/>
    </source>
</evidence>
<protein>
    <submittedName>
        <fullName evidence="1">NF-kappa-B inhibitor alpha (ECI-6) (I-kappa-B-alpha) (IkB-alpha) (IkappaBalpha)</fullName>
    </submittedName>
</protein>
<gene>
    <name evidence="1" type="ORF">SCF082_LOCUS16411</name>
</gene>
<evidence type="ECO:0000313" key="2">
    <source>
        <dbReference type="Proteomes" id="UP001642464"/>
    </source>
</evidence>
<dbReference type="Pfam" id="PF13637">
    <property type="entry name" value="Ank_4"/>
    <property type="match status" value="1"/>
</dbReference>
<dbReference type="Gene3D" id="1.25.40.20">
    <property type="entry name" value="Ankyrin repeat-containing domain"/>
    <property type="match status" value="1"/>
</dbReference>
<dbReference type="SUPFAM" id="SSF48403">
    <property type="entry name" value="Ankyrin repeat"/>
    <property type="match status" value="1"/>
</dbReference>
<keyword evidence="2" id="KW-1185">Reference proteome</keyword>
<sequence length="79" mass="8493">ASRLLEEGADPHLPDGQGNTPLHAACSFGGCLRSLQSGDERAGEDYVVRNVAQRNAWGQSPAELASLQGSLPEWLKRHL</sequence>
<proteinExistence type="predicted"/>
<name>A0ABP0KBI5_9DINO</name>
<organism evidence="1 2">
    <name type="scientific">Durusdinium trenchii</name>
    <dbReference type="NCBI Taxonomy" id="1381693"/>
    <lineage>
        <taxon>Eukaryota</taxon>
        <taxon>Sar</taxon>
        <taxon>Alveolata</taxon>
        <taxon>Dinophyceae</taxon>
        <taxon>Suessiales</taxon>
        <taxon>Symbiodiniaceae</taxon>
        <taxon>Durusdinium</taxon>
    </lineage>
</organism>
<accession>A0ABP0KBI5</accession>
<feature type="non-terminal residue" evidence="1">
    <location>
        <position position="79"/>
    </location>
</feature>
<dbReference type="Proteomes" id="UP001642464">
    <property type="component" value="Unassembled WGS sequence"/>
</dbReference>
<dbReference type="InterPro" id="IPR002110">
    <property type="entry name" value="Ankyrin_rpt"/>
</dbReference>
<feature type="non-terminal residue" evidence="1">
    <location>
        <position position="1"/>
    </location>
</feature>
<reference evidence="1 2" key="1">
    <citation type="submission" date="2024-02" db="EMBL/GenBank/DDBJ databases">
        <authorList>
            <person name="Chen Y."/>
            <person name="Shah S."/>
            <person name="Dougan E. K."/>
            <person name="Thang M."/>
            <person name="Chan C."/>
        </authorList>
    </citation>
    <scope>NUCLEOTIDE SEQUENCE [LARGE SCALE GENOMIC DNA]</scope>
</reference>